<dbReference type="GO" id="GO:0004844">
    <property type="term" value="F:uracil DNA N-glycosylase activity"/>
    <property type="evidence" value="ECO:0007669"/>
    <property type="project" value="UniProtKB-EC"/>
</dbReference>
<dbReference type="NCBIfam" id="TIGR00758">
    <property type="entry name" value="UDG_fam4"/>
    <property type="match status" value="1"/>
</dbReference>
<feature type="domain" description="Uracil-DNA glycosylase-like" evidence="12">
    <location>
        <begin position="131"/>
        <end position="281"/>
    </location>
</feature>
<evidence type="ECO:0000256" key="4">
    <source>
        <dbReference type="ARBA" id="ARBA00019403"/>
    </source>
</evidence>
<dbReference type="GO" id="GO:0051539">
    <property type="term" value="F:4 iron, 4 sulfur cluster binding"/>
    <property type="evidence" value="ECO:0007669"/>
    <property type="project" value="UniProtKB-KW"/>
</dbReference>
<evidence type="ECO:0000256" key="5">
    <source>
        <dbReference type="ARBA" id="ARBA00022485"/>
    </source>
</evidence>
<dbReference type="Proteomes" id="UP000277007">
    <property type="component" value="Unassembled WGS sequence"/>
</dbReference>
<keyword evidence="6" id="KW-0479">Metal-binding</keyword>
<reference evidence="13 14" key="1">
    <citation type="submission" date="2018-12" db="EMBL/GenBank/DDBJ databases">
        <authorList>
            <person name="Yang Y."/>
        </authorList>
    </citation>
    <scope>NUCLEOTIDE SEQUENCE [LARGE SCALE GENOMIC DNA]</scope>
    <source>
        <strain evidence="13 14">L-25-5w-1</strain>
    </source>
</reference>
<dbReference type="SMART" id="SM00987">
    <property type="entry name" value="UreE_C"/>
    <property type="match status" value="1"/>
</dbReference>
<evidence type="ECO:0000256" key="3">
    <source>
        <dbReference type="ARBA" id="ARBA00012030"/>
    </source>
</evidence>
<dbReference type="OrthoDB" id="5290748at2"/>
<accession>A0A3S0IHF6</accession>
<dbReference type="SUPFAM" id="SSF52141">
    <property type="entry name" value="Uracil-DNA glycosylase-like"/>
    <property type="match status" value="1"/>
</dbReference>
<dbReference type="EMBL" id="RXMA01000003">
    <property type="protein sequence ID" value="RTR23072.1"/>
    <property type="molecule type" value="Genomic_DNA"/>
</dbReference>
<dbReference type="GO" id="GO:0046872">
    <property type="term" value="F:metal ion binding"/>
    <property type="evidence" value="ECO:0007669"/>
    <property type="project" value="UniProtKB-KW"/>
</dbReference>
<protein>
    <recommendedName>
        <fullName evidence="4">Type-4 uracil-DNA glycosylase</fullName>
        <ecNumber evidence="3">3.2.2.27</ecNumber>
    </recommendedName>
</protein>
<dbReference type="InterPro" id="IPR036895">
    <property type="entry name" value="Uracil-DNA_glycosylase-like_sf"/>
</dbReference>
<dbReference type="Gene3D" id="3.40.470.10">
    <property type="entry name" value="Uracil-DNA glycosylase-like domain"/>
    <property type="match status" value="1"/>
</dbReference>
<organism evidence="13 14">
    <name type="scientific">Azospirillum griseum</name>
    <dbReference type="NCBI Taxonomy" id="2496639"/>
    <lineage>
        <taxon>Bacteria</taxon>
        <taxon>Pseudomonadati</taxon>
        <taxon>Pseudomonadota</taxon>
        <taxon>Alphaproteobacteria</taxon>
        <taxon>Rhodospirillales</taxon>
        <taxon>Azospirillaceae</taxon>
        <taxon>Azospirillum</taxon>
    </lineage>
</organism>
<comment type="similarity">
    <text evidence="2">Belongs to the uracil-DNA glycosylase (UDG) superfamily. Type 4 (UDGa) family.</text>
</comment>
<evidence type="ECO:0000256" key="11">
    <source>
        <dbReference type="ARBA" id="ARBA00023204"/>
    </source>
</evidence>
<evidence type="ECO:0000256" key="10">
    <source>
        <dbReference type="ARBA" id="ARBA00023014"/>
    </source>
</evidence>
<dbReference type="Pfam" id="PF03167">
    <property type="entry name" value="UDG"/>
    <property type="match status" value="1"/>
</dbReference>
<keyword evidence="5" id="KW-0004">4Fe-4S</keyword>
<evidence type="ECO:0000256" key="8">
    <source>
        <dbReference type="ARBA" id="ARBA00022801"/>
    </source>
</evidence>
<dbReference type="EC" id="3.2.2.27" evidence="3"/>
<dbReference type="SMART" id="SM00986">
    <property type="entry name" value="UDG"/>
    <property type="match status" value="1"/>
</dbReference>
<evidence type="ECO:0000256" key="2">
    <source>
        <dbReference type="ARBA" id="ARBA00006521"/>
    </source>
</evidence>
<dbReference type="InterPro" id="IPR051536">
    <property type="entry name" value="UDG_Type-4/5"/>
</dbReference>
<name>A0A3S0IHF6_9PROT</name>
<dbReference type="CDD" id="cd10030">
    <property type="entry name" value="UDG-F4_TTUDGA_SPO1dp_like"/>
    <property type="match status" value="1"/>
</dbReference>
<evidence type="ECO:0000313" key="14">
    <source>
        <dbReference type="Proteomes" id="UP000277007"/>
    </source>
</evidence>
<dbReference type="InterPro" id="IPR005122">
    <property type="entry name" value="Uracil-DNA_glycosylase-like"/>
</dbReference>
<keyword evidence="10" id="KW-0411">Iron-sulfur</keyword>
<keyword evidence="8" id="KW-0378">Hydrolase</keyword>
<comment type="caution">
    <text evidence="13">The sequence shown here is derived from an EMBL/GenBank/DDBJ whole genome shotgun (WGS) entry which is preliminary data.</text>
</comment>
<dbReference type="RefSeq" id="WP_126612993.1">
    <property type="nucleotide sequence ID" value="NZ_JBHUCY010000004.1"/>
</dbReference>
<gene>
    <name evidence="13" type="ORF">EJ903_05785</name>
</gene>
<evidence type="ECO:0000256" key="6">
    <source>
        <dbReference type="ARBA" id="ARBA00022723"/>
    </source>
</evidence>
<comment type="catalytic activity">
    <reaction evidence="1">
        <text>Hydrolyzes single-stranded DNA or mismatched double-stranded DNA and polynucleotides, releasing free uracil.</text>
        <dbReference type="EC" id="3.2.2.27"/>
    </reaction>
</comment>
<keyword evidence="11" id="KW-0234">DNA repair</keyword>
<sequence>MIDVCDILDALRWQADIGCDEAIADTPTDWATLTARAPARPAAAPGLARTGGATREGATAFGAMAAGPASARPAAPRATPAVNADQPLGASEAGLSARARAAEAQTLEELEAALRAFDGCPLKATAMNTVFADGNPQAPILLIGEAPGEDEDRQGKPFVGVSGKLLDRMLAQIGLDRSAVRITNILPWRPPGNRSPTAAEIAACLPFLERHVALVRPKLLVALGGVSAKTLLDRTEGITRLRGQWRDYPTPQGAIPLLPMLHPAYLLRNPISKREAWRDLLNLRQRMAEVGIECSQVKTDRSGS</sequence>
<keyword evidence="14" id="KW-1185">Reference proteome</keyword>
<proteinExistence type="inferred from homology"/>
<dbReference type="PANTHER" id="PTHR33693:SF1">
    <property type="entry name" value="TYPE-4 URACIL-DNA GLYCOSYLASE"/>
    <property type="match status" value="1"/>
</dbReference>
<evidence type="ECO:0000313" key="13">
    <source>
        <dbReference type="EMBL" id="RTR23072.1"/>
    </source>
</evidence>
<evidence type="ECO:0000256" key="1">
    <source>
        <dbReference type="ARBA" id="ARBA00001400"/>
    </source>
</evidence>
<dbReference type="InterPro" id="IPR005273">
    <property type="entry name" value="Ura-DNA_glyco_family4"/>
</dbReference>
<dbReference type="AlphaFoldDB" id="A0A3S0IHF6"/>
<keyword evidence="9" id="KW-0408">Iron</keyword>
<keyword evidence="7" id="KW-0227">DNA damage</keyword>
<evidence type="ECO:0000256" key="9">
    <source>
        <dbReference type="ARBA" id="ARBA00023004"/>
    </source>
</evidence>
<dbReference type="GO" id="GO:0006281">
    <property type="term" value="P:DNA repair"/>
    <property type="evidence" value="ECO:0007669"/>
    <property type="project" value="UniProtKB-KW"/>
</dbReference>
<dbReference type="PANTHER" id="PTHR33693">
    <property type="entry name" value="TYPE-5 URACIL-DNA GLYCOSYLASE"/>
    <property type="match status" value="1"/>
</dbReference>
<evidence type="ECO:0000256" key="7">
    <source>
        <dbReference type="ARBA" id="ARBA00022763"/>
    </source>
</evidence>
<evidence type="ECO:0000259" key="12">
    <source>
        <dbReference type="SMART" id="SM00986"/>
    </source>
</evidence>